<feature type="transmembrane region" description="Helical" evidence="2">
    <location>
        <begin position="282"/>
        <end position="301"/>
    </location>
</feature>
<feature type="region of interest" description="Disordered" evidence="1">
    <location>
        <begin position="311"/>
        <end position="338"/>
    </location>
</feature>
<organism evidence="3 4">
    <name type="scientific">Phytohabitans kaempferiae</name>
    <dbReference type="NCBI Taxonomy" id="1620943"/>
    <lineage>
        <taxon>Bacteria</taxon>
        <taxon>Bacillati</taxon>
        <taxon>Actinomycetota</taxon>
        <taxon>Actinomycetes</taxon>
        <taxon>Micromonosporales</taxon>
        <taxon>Micromonosporaceae</taxon>
    </lineage>
</organism>
<keyword evidence="2" id="KW-0472">Membrane</keyword>
<evidence type="ECO:0008006" key="5">
    <source>
        <dbReference type="Google" id="ProtNLM"/>
    </source>
</evidence>
<proteinExistence type="predicted"/>
<sequence>MNIPISFPIVPAGWLPVLQDPGCPQQPGDTEPSPAARAVCGVGDVGSWATGLPARLWHQAVTGWPWLLAAAVLVLALALAMRVAHRAAWRRAVAGGYWVRVLPPRLVDPGHAEDGWRLLAGLARLTRKGWWRPAKPPLAFEVYQHEGRLTAGLWLPAWVPLAAVTDEVVRVWPGAVLDRTDPPTLTTPNHDNRDGDGGWPVAGVRLHADRSDTGYLVDEVRLTGTSARGAFGGDRLQAVFDALGKPDGPALLQVLVRPAPGARMTALDRASRYPAKRRTRPTVVVLDGVTAVLLGAVRLLLDMITELVSTGRPSRTHSRANGLRHGGDQSRRADPVESKAMREAAEKLANGPHVIATVRVGAARPGGGFARAAARSIGYGFRTAARHLFSVRMPFAATLLDQRRAHQGEWLLLSTAELAVFAHLPADPARYGFEVTALHRPWPGGVSRADPEPPTRRGTGWTRTGWTTPADPAAVGDDGNRERDDDRDDDQDEDDEPPLEAA</sequence>
<dbReference type="EMBL" id="JBHLUH010000042">
    <property type="protein sequence ID" value="MFC0530241.1"/>
    <property type="molecule type" value="Genomic_DNA"/>
</dbReference>
<feature type="compositionally biased region" description="Acidic residues" evidence="1">
    <location>
        <begin position="485"/>
        <end position="502"/>
    </location>
</feature>
<accession>A0ABV6M6B6</accession>
<evidence type="ECO:0000256" key="1">
    <source>
        <dbReference type="SAM" id="MobiDB-lite"/>
    </source>
</evidence>
<keyword evidence="2" id="KW-1133">Transmembrane helix</keyword>
<comment type="caution">
    <text evidence="3">The sequence shown here is derived from an EMBL/GenBank/DDBJ whole genome shotgun (WGS) entry which is preliminary data.</text>
</comment>
<feature type="transmembrane region" description="Helical" evidence="2">
    <location>
        <begin position="63"/>
        <end position="81"/>
    </location>
</feature>
<evidence type="ECO:0000313" key="3">
    <source>
        <dbReference type="EMBL" id="MFC0530241.1"/>
    </source>
</evidence>
<dbReference type="Proteomes" id="UP001589867">
    <property type="component" value="Unassembled WGS sequence"/>
</dbReference>
<feature type="compositionally biased region" description="Basic and acidic residues" evidence="1">
    <location>
        <begin position="325"/>
        <end position="338"/>
    </location>
</feature>
<evidence type="ECO:0000256" key="2">
    <source>
        <dbReference type="SAM" id="Phobius"/>
    </source>
</evidence>
<reference evidence="3 4" key="1">
    <citation type="submission" date="2024-09" db="EMBL/GenBank/DDBJ databases">
        <authorList>
            <person name="Sun Q."/>
            <person name="Mori K."/>
        </authorList>
    </citation>
    <scope>NUCLEOTIDE SEQUENCE [LARGE SCALE GENOMIC DNA]</scope>
    <source>
        <strain evidence="3 4">TBRC 3947</strain>
    </source>
</reference>
<feature type="compositionally biased region" description="Low complexity" evidence="1">
    <location>
        <begin position="456"/>
        <end position="469"/>
    </location>
</feature>
<feature type="region of interest" description="Disordered" evidence="1">
    <location>
        <begin position="441"/>
        <end position="502"/>
    </location>
</feature>
<keyword evidence="4" id="KW-1185">Reference proteome</keyword>
<gene>
    <name evidence="3" type="ORF">ACFFIA_21490</name>
</gene>
<dbReference type="RefSeq" id="WP_377253403.1">
    <property type="nucleotide sequence ID" value="NZ_JBHLUH010000042.1"/>
</dbReference>
<keyword evidence="2" id="KW-0812">Transmembrane</keyword>
<protein>
    <recommendedName>
        <fullName evidence="5">Type VII secretion protein EccE</fullName>
    </recommendedName>
</protein>
<evidence type="ECO:0000313" key="4">
    <source>
        <dbReference type="Proteomes" id="UP001589867"/>
    </source>
</evidence>
<name>A0ABV6M6B6_9ACTN</name>